<organism evidence="2">
    <name type="scientific">freshwater sediment metagenome</name>
    <dbReference type="NCBI Taxonomy" id="556182"/>
    <lineage>
        <taxon>unclassified sequences</taxon>
        <taxon>metagenomes</taxon>
        <taxon>ecological metagenomes</taxon>
    </lineage>
</organism>
<protein>
    <submittedName>
        <fullName evidence="2">Uncharacterized protein</fullName>
    </submittedName>
</protein>
<feature type="coiled-coil region" evidence="1">
    <location>
        <begin position="30"/>
        <end position="121"/>
    </location>
</feature>
<evidence type="ECO:0000313" key="2">
    <source>
        <dbReference type="EMBL" id="CAJ0861853.1"/>
    </source>
</evidence>
<accession>A0AA48LYI1</accession>
<proteinExistence type="predicted"/>
<name>A0AA48LYI1_9ZZZZ</name>
<gene>
    <name evidence="2" type="ORF">AMST5_01435</name>
</gene>
<keyword evidence="1" id="KW-0175">Coiled coil</keyword>
<dbReference type="AlphaFoldDB" id="A0AA48LYI1"/>
<sequence>MTKVINAACAMLKDLGKRNEEITTSAEGAIASLKAQLAVEKDRSNKLQTELETARADKDRLAEESQARIKQLELENASSTEKLEEATRELASVRPWLEYLNSQIQSELQEAISQAERIISNPVSLPI</sequence>
<dbReference type="EMBL" id="OY288114">
    <property type="protein sequence ID" value="CAJ0861853.1"/>
    <property type="molecule type" value="Genomic_DNA"/>
</dbReference>
<reference evidence="2" key="1">
    <citation type="submission" date="2023-07" db="EMBL/GenBank/DDBJ databases">
        <authorList>
            <person name="Pelsma A.J. K."/>
        </authorList>
    </citation>
    <scope>NUCLEOTIDE SEQUENCE</scope>
</reference>
<evidence type="ECO:0000256" key="1">
    <source>
        <dbReference type="SAM" id="Coils"/>
    </source>
</evidence>